<feature type="compositionally biased region" description="Polar residues" evidence="1">
    <location>
        <begin position="166"/>
        <end position="181"/>
    </location>
</feature>
<dbReference type="PANTHER" id="PTHR46601:SF1">
    <property type="entry name" value="ADF-H DOMAIN-CONTAINING PROTEIN"/>
    <property type="match status" value="1"/>
</dbReference>
<comment type="caution">
    <text evidence="2">The sequence shown here is derived from an EMBL/GenBank/DDBJ whole genome shotgun (WGS) entry which is preliminary data.</text>
</comment>
<accession>A0AAN9BLV2</accession>
<dbReference type="PANTHER" id="PTHR46601">
    <property type="entry name" value="ULP_PROTEASE DOMAIN-CONTAINING PROTEIN"/>
    <property type="match status" value="1"/>
</dbReference>
<evidence type="ECO:0000313" key="2">
    <source>
        <dbReference type="EMBL" id="KAK7105700.1"/>
    </source>
</evidence>
<keyword evidence="3" id="KW-1185">Reference proteome</keyword>
<evidence type="ECO:0000256" key="1">
    <source>
        <dbReference type="SAM" id="MobiDB-lite"/>
    </source>
</evidence>
<gene>
    <name evidence="2" type="ORF">V1264_017044</name>
</gene>
<dbReference type="Proteomes" id="UP001374579">
    <property type="component" value="Unassembled WGS sequence"/>
</dbReference>
<proteinExistence type="predicted"/>
<protein>
    <submittedName>
        <fullName evidence="2">Uncharacterized protein</fullName>
    </submittedName>
</protein>
<name>A0AAN9BLV2_9CAEN</name>
<feature type="compositionally biased region" description="Low complexity" evidence="1">
    <location>
        <begin position="17"/>
        <end position="30"/>
    </location>
</feature>
<feature type="compositionally biased region" description="Basic residues" evidence="1">
    <location>
        <begin position="45"/>
        <end position="58"/>
    </location>
</feature>
<dbReference type="EMBL" id="JBAMIC010000007">
    <property type="protein sequence ID" value="KAK7105700.1"/>
    <property type="molecule type" value="Genomic_DNA"/>
</dbReference>
<feature type="region of interest" description="Disordered" evidence="1">
    <location>
        <begin position="12"/>
        <end position="85"/>
    </location>
</feature>
<evidence type="ECO:0000313" key="3">
    <source>
        <dbReference type="Proteomes" id="UP001374579"/>
    </source>
</evidence>
<sequence length="1019" mass="113596">MVDLRVSVRQLLKKQRTSSSSEVPTSPTESKITVQTDGSSAAAKRQQRFRNNIKKNPKSWRLYQESGRERARKSKAKRTPEKREADRVATCFRTAKCTETMIALGLQINNPKKDTPRQTVLNKRQKDAERQQKYRAKMSHQKKAAIALKRKKKREKEKAASLNLAEPSTSPVSSIKPESTGYKTVSTMRKAIKKTKDTMPDSPLKFAEVVDGLIKTKSPRKKAALCRKGLFSQSEQLASSADMQVDMVKEFERLKQSRNSKSSVQRAAIGRLVAKASKRGTPKRKLCSKYGMSWKFLVRCMDADEDEVEPERKQNSNKISPGDQREVENFYNRGDISRDNPLQSSVSARTGEPSRVMEKTLSEAYAQYTSEMLIHRRKKISFSKFAKLKPKRTKTSKHNKIRSCVCEYCANMELKVEAINLFLQAAGRHDLSLGSKLTTLGYTLCEKTGTGFHSKACVDRECELCGIKLIRPHVQPVLETSADTIVTWKRWTITKGEYRQRDGQLATTSKRMLTTCQGPFDQLVCELEEELKPFARHITNAEWQHQQFSHLKENLPDKWVLFVMDFAENYSCFYQDEAQSAHWNQNQVTIHPVVAYYVCPDDKEIMRESFICVSSDLKHDANAVQHFQLTVIRELLGRGLVIEKVIHFSDGCSSQYKCKTSFVDTSYSEEDVGIPQEKHFFGSRHGKGPCDAEIGVIKRISSLAVKRRQVSIATAEELYDFGRQKLQRPLQTNLHCHSKRSFKFFGGGSIPRGRPRTETTKTLQGTRSLHCVRGHTPHIVSSRVNSCFCEPCITSEGVCMNEEFVGPWQIVSLKVLRQRRARGFLLDIELPGPDEQPAVPAIDPAVPVIDLAVPVIDPAVPVIDPAVPVIDPAVPVIDPAVAVIDPAVAVIDPAVSVIDPAVAVIDPAVAVIDPAVPVIDPAVAVIDPAVAVIDPAVPVIDPAVPVIDPAVAVIDPAVAVIDPAVAVIEPAGPDDQPVEPCRSSELRSGKRKRKVRQFCGGQGSCENGPSKRDKVIKRS</sequence>
<organism evidence="2 3">
    <name type="scientific">Littorina saxatilis</name>
    <dbReference type="NCBI Taxonomy" id="31220"/>
    <lineage>
        <taxon>Eukaryota</taxon>
        <taxon>Metazoa</taxon>
        <taxon>Spiralia</taxon>
        <taxon>Lophotrochozoa</taxon>
        <taxon>Mollusca</taxon>
        <taxon>Gastropoda</taxon>
        <taxon>Caenogastropoda</taxon>
        <taxon>Littorinimorpha</taxon>
        <taxon>Littorinoidea</taxon>
        <taxon>Littorinidae</taxon>
        <taxon>Littorina</taxon>
    </lineage>
</organism>
<dbReference type="AlphaFoldDB" id="A0AAN9BLV2"/>
<feature type="region of interest" description="Disordered" evidence="1">
    <location>
        <begin position="149"/>
        <end position="181"/>
    </location>
</feature>
<feature type="region of interest" description="Disordered" evidence="1">
    <location>
        <begin position="331"/>
        <end position="354"/>
    </location>
</feature>
<reference evidence="2 3" key="1">
    <citation type="submission" date="2024-02" db="EMBL/GenBank/DDBJ databases">
        <title>Chromosome-scale genome assembly of the rough periwinkle Littorina saxatilis.</title>
        <authorList>
            <person name="De Jode A."/>
            <person name="Faria R."/>
            <person name="Formenti G."/>
            <person name="Sims Y."/>
            <person name="Smith T.P."/>
            <person name="Tracey A."/>
            <person name="Wood J.M.D."/>
            <person name="Zagrodzka Z.B."/>
            <person name="Johannesson K."/>
            <person name="Butlin R.K."/>
            <person name="Leder E.H."/>
        </authorList>
    </citation>
    <scope>NUCLEOTIDE SEQUENCE [LARGE SCALE GENOMIC DNA]</scope>
    <source>
        <strain evidence="2">Snail1</strain>
        <tissue evidence="2">Muscle</tissue>
    </source>
</reference>
<feature type="region of interest" description="Disordered" evidence="1">
    <location>
        <begin position="971"/>
        <end position="1019"/>
    </location>
</feature>
<feature type="region of interest" description="Disordered" evidence="1">
    <location>
        <begin position="110"/>
        <end position="132"/>
    </location>
</feature>